<dbReference type="EMBL" id="JASPKZ010000424">
    <property type="protein sequence ID" value="KAJ9600392.1"/>
    <property type="molecule type" value="Genomic_DNA"/>
</dbReference>
<sequence length="65" mass="7109">MTKKNEKDAFTPPDLVLPIVLPVVEKTDGNIRIKPKQPQQTGKRGPIKAMVPVGNMVRSTGIDSK</sequence>
<protein>
    <submittedName>
        <fullName evidence="1">Uncharacterized protein</fullName>
    </submittedName>
</protein>
<accession>A0AAD8ALH0</accession>
<reference evidence="1" key="1">
    <citation type="journal article" date="2023" name="IScience">
        <title>Live-bearing cockroach genome reveals convergent evolutionary mechanisms linked to viviparity in insects and beyond.</title>
        <authorList>
            <person name="Fouks B."/>
            <person name="Harrison M.C."/>
            <person name="Mikhailova A.A."/>
            <person name="Marchal E."/>
            <person name="English S."/>
            <person name="Carruthers M."/>
            <person name="Jennings E.C."/>
            <person name="Chiamaka E.L."/>
            <person name="Frigard R.A."/>
            <person name="Pippel M."/>
            <person name="Attardo G.M."/>
            <person name="Benoit J.B."/>
            <person name="Bornberg-Bauer E."/>
            <person name="Tobe S.S."/>
        </authorList>
    </citation>
    <scope>NUCLEOTIDE SEQUENCE</scope>
    <source>
        <strain evidence="1">Stay&amp;Tobe</strain>
    </source>
</reference>
<gene>
    <name evidence="1" type="ORF">L9F63_009320</name>
</gene>
<dbReference type="Proteomes" id="UP001233999">
    <property type="component" value="Unassembled WGS sequence"/>
</dbReference>
<feature type="non-terminal residue" evidence="1">
    <location>
        <position position="65"/>
    </location>
</feature>
<evidence type="ECO:0000313" key="1">
    <source>
        <dbReference type="EMBL" id="KAJ9600392.1"/>
    </source>
</evidence>
<comment type="caution">
    <text evidence="1">The sequence shown here is derived from an EMBL/GenBank/DDBJ whole genome shotgun (WGS) entry which is preliminary data.</text>
</comment>
<name>A0AAD8ALH0_DIPPU</name>
<proteinExistence type="predicted"/>
<evidence type="ECO:0000313" key="2">
    <source>
        <dbReference type="Proteomes" id="UP001233999"/>
    </source>
</evidence>
<organism evidence="1 2">
    <name type="scientific">Diploptera punctata</name>
    <name type="common">Pacific beetle cockroach</name>
    <dbReference type="NCBI Taxonomy" id="6984"/>
    <lineage>
        <taxon>Eukaryota</taxon>
        <taxon>Metazoa</taxon>
        <taxon>Ecdysozoa</taxon>
        <taxon>Arthropoda</taxon>
        <taxon>Hexapoda</taxon>
        <taxon>Insecta</taxon>
        <taxon>Pterygota</taxon>
        <taxon>Neoptera</taxon>
        <taxon>Polyneoptera</taxon>
        <taxon>Dictyoptera</taxon>
        <taxon>Blattodea</taxon>
        <taxon>Blaberoidea</taxon>
        <taxon>Blaberidae</taxon>
        <taxon>Diplopterinae</taxon>
        <taxon>Diploptera</taxon>
    </lineage>
</organism>
<reference evidence="1" key="2">
    <citation type="submission" date="2023-05" db="EMBL/GenBank/DDBJ databases">
        <authorList>
            <person name="Fouks B."/>
        </authorList>
    </citation>
    <scope>NUCLEOTIDE SEQUENCE</scope>
    <source>
        <strain evidence="1">Stay&amp;Tobe</strain>
        <tissue evidence="1">Testes</tissue>
    </source>
</reference>
<dbReference type="AlphaFoldDB" id="A0AAD8ALH0"/>
<keyword evidence="2" id="KW-1185">Reference proteome</keyword>